<feature type="compositionally biased region" description="Basic residues" evidence="1">
    <location>
        <begin position="24"/>
        <end position="40"/>
    </location>
</feature>
<sequence length="129" mass="14881">MTRRKSTRKFSKHKRQEENPQSSSKKKRRKKRGKSVKKFSKNVERKEENPQESSSKTYQKIHKKVLQQIAQDPQETCSPGFSSANSDEIIISRTGECRPNLKGHISGSTDQILIILSLLEPERPGEQLY</sequence>
<dbReference type="AlphaFoldDB" id="A0A397VQ08"/>
<comment type="caution">
    <text evidence="2">The sequence shown here is derived from an EMBL/GenBank/DDBJ whole genome shotgun (WGS) entry which is preliminary data.</text>
</comment>
<proteinExistence type="predicted"/>
<protein>
    <submittedName>
        <fullName evidence="2">Uncharacterized protein</fullName>
    </submittedName>
</protein>
<feature type="compositionally biased region" description="Basic residues" evidence="1">
    <location>
        <begin position="1"/>
        <end position="14"/>
    </location>
</feature>
<evidence type="ECO:0000256" key="1">
    <source>
        <dbReference type="SAM" id="MobiDB-lite"/>
    </source>
</evidence>
<dbReference type="EMBL" id="QKWP01000212">
    <property type="protein sequence ID" value="RIB24564.1"/>
    <property type="molecule type" value="Genomic_DNA"/>
</dbReference>
<accession>A0A397VQ08</accession>
<name>A0A397VQ08_9GLOM</name>
<gene>
    <name evidence="2" type="ORF">C2G38_2168333</name>
</gene>
<keyword evidence="3" id="KW-1185">Reference proteome</keyword>
<reference evidence="2 3" key="1">
    <citation type="submission" date="2018-06" db="EMBL/GenBank/DDBJ databases">
        <title>Comparative genomics reveals the genomic features of Rhizophagus irregularis, R. cerebriforme, R. diaphanum and Gigaspora rosea, and their symbiotic lifestyle signature.</title>
        <authorList>
            <person name="Morin E."/>
            <person name="San Clemente H."/>
            <person name="Chen E.C.H."/>
            <person name="De La Providencia I."/>
            <person name="Hainaut M."/>
            <person name="Kuo A."/>
            <person name="Kohler A."/>
            <person name="Murat C."/>
            <person name="Tang N."/>
            <person name="Roy S."/>
            <person name="Loubradou J."/>
            <person name="Henrissat B."/>
            <person name="Grigoriev I.V."/>
            <person name="Corradi N."/>
            <person name="Roux C."/>
            <person name="Martin F.M."/>
        </authorList>
    </citation>
    <scope>NUCLEOTIDE SEQUENCE [LARGE SCALE GENOMIC DNA]</scope>
    <source>
        <strain evidence="2 3">DAOM 194757</strain>
    </source>
</reference>
<dbReference type="Proteomes" id="UP000266673">
    <property type="component" value="Unassembled WGS sequence"/>
</dbReference>
<organism evidence="2 3">
    <name type="scientific">Gigaspora rosea</name>
    <dbReference type="NCBI Taxonomy" id="44941"/>
    <lineage>
        <taxon>Eukaryota</taxon>
        <taxon>Fungi</taxon>
        <taxon>Fungi incertae sedis</taxon>
        <taxon>Mucoromycota</taxon>
        <taxon>Glomeromycotina</taxon>
        <taxon>Glomeromycetes</taxon>
        <taxon>Diversisporales</taxon>
        <taxon>Gigasporaceae</taxon>
        <taxon>Gigaspora</taxon>
    </lineage>
</organism>
<feature type="region of interest" description="Disordered" evidence="1">
    <location>
        <begin position="1"/>
        <end position="60"/>
    </location>
</feature>
<evidence type="ECO:0000313" key="3">
    <source>
        <dbReference type="Proteomes" id="UP000266673"/>
    </source>
</evidence>
<evidence type="ECO:0000313" key="2">
    <source>
        <dbReference type="EMBL" id="RIB24564.1"/>
    </source>
</evidence>